<keyword evidence="15" id="KW-1185">Reference proteome</keyword>
<feature type="compositionally biased region" description="Basic and acidic residues" evidence="11">
    <location>
        <begin position="1765"/>
        <end position="1775"/>
    </location>
</feature>
<feature type="region of interest" description="Disordered" evidence="11">
    <location>
        <begin position="1808"/>
        <end position="1834"/>
    </location>
</feature>
<dbReference type="OMA" id="YKSPYDL"/>
<reference evidence="14 15" key="2">
    <citation type="journal article" date="2014" name="J. Gen. Appl. Microbiol.">
        <title>The early diverging ascomycetous budding yeast Saitoella complicata has three histone deacetylases belonging to the Clr6, Hos2, and Rpd3 lineages.</title>
        <authorList>
            <person name="Nishida H."/>
            <person name="Matsumoto T."/>
            <person name="Kondo S."/>
            <person name="Hamamoto M."/>
            <person name="Yoshikawa H."/>
        </authorList>
    </citation>
    <scope>NUCLEOTIDE SEQUENCE [LARGE SCALE GENOMIC DNA]</scope>
    <source>
        <strain evidence="14 15">NRRL Y-17804</strain>
    </source>
</reference>
<comment type="subcellular location">
    <subcellularLocation>
        <location evidence="1">Endoplasmic reticulum membrane</location>
        <topology evidence="1">Peripheral membrane protein</topology>
        <orientation evidence="1">Cytoplasmic side</orientation>
    </subcellularLocation>
</comment>
<evidence type="ECO:0000256" key="3">
    <source>
        <dbReference type="ARBA" id="ARBA00022448"/>
    </source>
</evidence>
<feature type="region of interest" description="Disordered" evidence="11">
    <location>
        <begin position="259"/>
        <end position="280"/>
    </location>
</feature>
<dbReference type="STRING" id="698492.A0A0E9NPP3"/>
<feature type="compositionally biased region" description="Basic and acidic residues" evidence="11">
    <location>
        <begin position="213"/>
        <end position="232"/>
    </location>
</feature>
<evidence type="ECO:0000259" key="12">
    <source>
        <dbReference type="Pfam" id="PF12931"/>
    </source>
</evidence>
<protein>
    <recommendedName>
        <fullName evidence="10">Protein transport protein sec16</fullName>
    </recommendedName>
</protein>
<dbReference type="GO" id="GO:0070971">
    <property type="term" value="C:endoplasmic reticulum exit site"/>
    <property type="evidence" value="ECO:0007669"/>
    <property type="project" value="TreeGrafter"/>
</dbReference>
<evidence type="ECO:0000256" key="5">
    <source>
        <dbReference type="ARBA" id="ARBA00022892"/>
    </source>
</evidence>
<feature type="compositionally biased region" description="Polar residues" evidence="11">
    <location>
        <begin position="819"/>
        <end position="833"/>
    </location>
</feature>
<keyword evidence="3 10" id="KW-0813">Transport</keyword>
<dbReference type="Proteomes" id="UP000033140">
    <property type="component" value="Unassembled WGS sequence"/>
</dbReference>
<evidence type="ECO:0000256" key="2">
    <source>
        <dbReference type="ARBA" id="ARBA00005927"/>
    </source>
</evidence>
<comment type="caution">
    <text evidence="14">The sequence shown here is derived from an EMBL/GenBank/DDBJ whole genome shotgun (WGS) entry which is preliminary data.</text>
</comment>
<evidence type="ECO:0000256" key="11">
    <source>
        <dbReference type="SAM" id="MobiDB-lite"/>
    </source>
</evidence>
<evidence type="ECO:0000256" key="9">
    <source>
        <dbReference type="ARBA" id="ARBA00024687"/>
    </source>
</evidence>
<feature type="region of interest" description="Disordered" evidence="11">
    <location>
        <begin position="1762"/>
        <end position="1789"/>
    </location>
</feature>
<feature type="compositionally biased region" description="Polar residues" evidence="11">
    <location>
        <begin position="879"/>
        <end position="893"/>
    </location>
</feature>
<feature type="compositionally biased region" description="Low complexity" evidence="11">
    <location>
        <begin position="898"/>
        <end position="929"/>
    </location>
</feature>
<feature type="region of interest" description="Disordered" evidence="11">
    <location>
        <begin position="1158"/>
        <end position="1205"/>
    </location>
</feature>
<feature type="domain" description="Sec16 Sec23-binding" evidence="12">
    <location>
        <begin position="1460"/>
        <end position="1763"/>
    </location>
</feature>
<dbReference type="EMBL" id="BACD03000052">
    <property type="protein sequence ID" value="GAO51778.1"/>
    <property type="molecule type" value="Genomic_DNA"/>
</dbReference>
<feature type="region of interest" description="Disordered" evidence="11">
    <location>
        <begin position="671"/>
        <end position="692"/>
    </location>
</feature>
<feature type="compositionally biased region" description="Pro residues" evidence="11">
    <location>
        <begin position="1160"/>
        <end position="1173"/>
    </location>
</feature>
<feature type="compositionally biased region" description="Basic and acidic residues" evidence="11">
    <location>
        <begin position="1989"/>
        <end position="2002"/>
    </location>
</feature>
<feature type="compositionally biased region" description="Low complexity" evidence="11">
    <location>
        <begin position="262"/>
        <end position="271"/>
    </location>
</feature>
<name>A0A0E9NPP3_SAICN</name>
<evidence type="ECO:0000313" key="15">
    <source>
        <dbReference type="Proteomes" id="UP000033140"/>
    </source>
</evidence>
<feature type="region of interest" description="Disordered" evidence="11">
    <location>
        <begin position="104"/>
        <end position="151"/>
    </location>
</feature>
<feature type="region of interest" description="Disordered" evidence="11">
    <location>
        <begin position="44"/>
        <end position="87"/>
    </location>
</feature>
<evidence type="ECO:0000313" key="14">
    <source>
        <dbReference type="EMBL" id="GAO51778.1"/>
    </source>
</evidence>
<dbReference type="GO" id="GO:0070973">
    <property type="term" value="P:protein localization to endoplasmic reticulum exit site"/>
    <property type="evidence" value="ECO:0007669"/>
    <property type="project" value="TreeGrafter"/>
</dbReference>
<dbReference type="PANTHER" id="PTHR13402">
    <property type="entry name" value="RGPR-RELATED"/>
    <property type="match status" value="1"/>
</dbReference>
<dbReference type="GO" id="GO:0006914">
    <property type="term" value="P:autophagy"/>
    <property type="evidence" value="ECO:0007669"/>
    <property type="project" value="UniProtKB-KW"/>
</dbReference>
<dbReference type="InterPro" id="IPR024340">
    <property type="entry name" value="Sec16_CCD"/>
</dbReference>
<feature type="compositionally biased region" description="Low complexity" evidence="11">
    <location>
        <begin position="853"/>
        <end position="872"/>
    </location>
</feature>
<feature type="compositionally biased region" description="Pro residues" evidence="11">
    <location>
        <begin position="729"/>
        <end position="741"/>
    </location>
</feature>
<feature type="region of interest" description="Disordered" evidence="11">
    <location>
        <begin position="1935"/>
        <end position="2067"/>
    </location>
</feature>
<proteinExistence type="inferred from homology"/>
<feature type="domain" description="Sec16 central conserved" evidence="13">
    <location>
        <begin position="1277"/>
        <end position="1395"/>
    </location>
</feature>
<dbReference type="CDD" id="cd09233">
    <property type="entry name" value="ACE1-Sec16-like"/>
    <property type="match status" value="1"/>
</dbReference>
<feature type="compositionally biased region" description="Polar residues" evidence="11">
    <location>
        <begin position="1862"/>
        <end position="1878"/>
    </location>
</feature>
<dbReference type="PANTHER" id="PTHR13402:SF6">
    <property type="entry name" value="SECRETORY 16, ISOFORM I"/>
    <property type="match status" value="1"/>
</dbReference>
<gene>
    <name evidence="14" type="ORF">G7K_5871-t1</name>
</gene>
<accession>A0A0E9NPP3</accession>
<dbReference type="FunFam" id="1.25.40.1030:FF:000008">
    <property type="entry name" value="Protein transport protein sec16"/>
    <property type="match status" value="1"/>
</dbReference>
<dbReference type="Pfam" id="PF12931">
    <property type="entry name" value="TPR_Sec16"/>
    <property type="match status" value="1"/>
</dbReference>
<dbReference type="Gene3D" id="1.25.40.1030">
    <property type="match status" value="1"/>
</dbReference>
<dbReference type="Pfam" id="PF12932">
    <property type="entry name" value="Sec16"/>
    <property type="match status" value="1"/>
</dbReference>
<evidence type="ECO:0000256" key="1">
    <source>
        <dbReference type="ARBA" id="ARBA00004397"/>
    </source>
</evidence>
<evidence type="ECO:0000256" key="6">
    <source>
        <dbReference type="ARBA" id="ARBA00022927"/>
    </source>
</evidence>
<feature type="compositionally biased region" description="Low complexity" evidence="11">
    <location>
        <begin position="718"/>
        <end position="727"/>
    </location>
</feature>
<dbReference type="GO" id="GO:0005789">
    <property type="term" value="C:endoplasmic reticulum membrane"/>
    <property type="evidence" value="ECO:0007669"/>
    <property type="project" value="UniProtKB-SubCell"/>
</dbReference>
<feature type="region of interest" description="Disordered" evidence="11">
    <location>
        <begin position="1857"/>
        <end position="1895"/>
    </location>
</feature>
<feature type="region of interest" description="Disordered" evidence="11">
    <location>
        <begin position="706"/>
        <end position="837"/>
    </location>
</feature>
<feature type="compositionally biased region" description="Pro residues" evidence="11">
    <location>
        <begin position="2091"/>
        <end position="2125"/>
    </location>
</feature>
<feature type="region of interest" description="Disordered" evidence="11">
    <location>
        <begin position="853"/>
        <end position="1001"/>
    </location>
</feature>
<feature type="region of interest" description="Disordered" evidence="11">
    <location>
        <begin position="1217"/>
        <end position="1263"/>
    </location>
</feature>
<dbReference type="GO" id="GO:0015031">
    <property type="term" value="P:protein transport"/>
    <property type="evidence" value="ECO:0007669"/>
    <property type="project" value="UniProtKB-KW"/>
</dbReference>
<evidence type="ECO:0000256" key="7">
    <source>
        <dbReference type="ARBA" id="ARBA00023006"/>
    </source>
</evidence>
<dbReference type="GO" id="GO:0012507">
    <property type="term" value="C:ER to Golgi transport vesicle membrane"/>
    <property type="evidence" value="ECO:0007669"/>
    <property type="project" value="TreeGrafter"/>
</dbReference>
<feature type="region of interest" description="Disordered" evidence="11">
    <location>
        <begin position="199"/>
        <end position="232"/>
    </location>
</feature>
<organism evidence="14 15">
    <name type="scientific">Saitoella complicata (strain BCRC 22490 / CBS 7301 / JCM 7358 / NBRC 10748 / NRRL Y-17804)</name>
    <dbReference type="NCBI Taxonomy" id="698492"/>
    <lineage>
        <taxon>Eukaryota</taxon>
        <taxon>Fungi</taxon>
        <taxon>Dikarya</taxon>
        <taxon>Ascomycota</taxon>
        <taxon>Taphrinomycotina</taxon>
        <taxon>Taphrinomycotina incertae sedis</taxon>
        <taxon>Saitoella</taxon>
    </lineage>
</organism>
<evidence type="ECO:0000256" key="4">
    <source>
        <dbReference type="ARBA" id="ARBA00022824"/>
    </source>
</evidence>
<reference evidence="14 15" key="3">
    <citation type="journal article" date="2015" name="Genome Announc.">
        <title>Draft Genome Sequence of the Archiascomycetous Yeast Saitoella complicata.</title>
        <authorList>
            <person name="Yamauchi K."/>
            <person name="Kondo S."/>
            <person name="Hamamoto M."/>
            <person name="Takahashi Y."/>
            <person name="Ogura Y."/>
            <person name="Hayashi T."/>
            <person name="Nishida H."/>
        </authorList>
    </citation>
    <scope>NUCLEOTIDE SEQUENCE [LARGE SCALE GENOMIC DNA]</scope>
    <source>
        <strain evidence="14 15">NRRL Y-17804</strain>
    </source>
</reference>
<sequence length="2207" mass="233994">MLQLQDAIAQAVSLRAHGTDCNPCSPPTRAARHPTSAYSIHSTANLQHDRRPRTTTPVSRVNSNGESAYIMSEPSESARPTTPPRTVTINTTQASPIPATFHVEDVNSLDPDGEQGGWSRDPSRAPSRVASPKVAEEEDEEEERRGRPRHVRHPSTFFGVLRSDALEEPEVEEKDWFGSSVEGQAEGQDHGITVLVNDTAADGEDSPPSSETIKVDEGEDRHDSTPTLHFGEESGQHAFDIGLPAHDPIEDIAAFSAATPSERPTPAPELETAAEEKEEEARIDFGEETGQSAFDIGLPAHDKIEDLAGFGAAEAEPEPESAGFVQQEAHIDFGEETGQSAFDIGLPAHDQVEDFAGFGAAEAEPEPGQPSQQESTQEQGINFGEETGQGAFDVGLPSHDQVEDFAGFGAATLAVQEQQGGELEFGESAAFDIPAPAAEPTLDFGNAPTDTSALFGGAEGDDDAFGAVAGPENFFAKLPNFDEDGFLSDEDGFLPSEDEAVAPEPEQAAVNPYFPVTEAAPTTNPYAPAPAPKANPYVPQQRNAYDPMSQSMVLPAQQQTGLYDLMSQSMVLPPQPSYFAQTQTTVPPATPSFFNQPTEQTKPEIKSAPSFLKANTSYSSPYDLPTDVVSAAKPVRSRVTSPPFAPGQGMQAFPPPLAAAAAGPPMGVGVQGQPPYVKPPPTTAAPPQALAPPRAASAMAVAGYAPPPTDPYAPPTVPAVRTPAANPYAPQPAGRPNPYAPQSPNVASAHPRSRTVSNASAGAGYAQPPPPLPPKDMRANPYAPPSPRAQRQADPYAPPAPAMGMMSPQSERGVPVPPYSQQRNLSISSQSANAYAGPAVPATAPLQAPGVYAPPAANPYAPASAAAPMKSPYAPPAQPVQNPYQPTDRTATNPYAPPGNGQQAAPAMAQAPAFGSAQLIPPSAAAAPGPTSPYAPPQAAISQLKRSPVAPRAATNPYARPPPAAPLRHSPQMTRVDAVPTPPVQQHPHRMPPSSLPAPIGAEVHPQEAFQPSSYQEPAHQLYAPHVELPAQPQLEHSMEEAIHDMEEYAPQQEVLEGDAFPRASAHEAPESLPAVHNGFEVLEEENALEDLADRTAALAMDDEEGGVPAQEAYAPVVAEEKNGALQDYPQSGFQAMQTGVTGFQHAVDAVAKEEQLPSVIPPPQAMAPPPRPSSANPYVPRAENPYAPRRSVDMQDPHASMKRPSVTSLYASAGAGQYAPQADPRALSTSPNAPLTLAPLSEVGPRPVSPYAPVAAPTEPEEERKLYPPYCRGASPVVNFGFGGKVVTNFQQQVQRYTSDGPVTRYAPGELKVQTLKSILPETHVAELFPGPVFSATNKGSNKTKKKEVTKWMESKIEKIKQEAENEVDDDVKLEIENQAVLWQVVKIILDNDGVIDGKPAALKLIREILTPGAAGDDANSGDAASFTVVADLVNVPRRNSETAPLAAYTVTSGSIDAIRNCLLRGDREAAVRLALTRKLWAHALLIASSVSSESFKSAVKEFVRTELKSCDHPGADSLSVLYEVFAGHGAEAVEELVPASDMLAQTLTGQRSRRESSSFDKLARWKETLGLILSNRTPGDHAAILGLGKLLDQHGWTNAAHTCYLFSGGIANLSGLDAPDVHFVLLGADHKRGDFGQQLDSIVLTEVYELAIALSGVPQPGLPHLQAYKVYRARVLADLGCITDAQKYCETIANYMKQTKGSPYFHPVLINELRQLTERLVAAGDAGDQPGSWLGKKMARPKLDNLWGSLETSFNKFVAGDENGEKKAPKETDDGQSPFTRIAESNPALSRVHSMADMYGNFNRTTSPIGSGSAIASPRASMDQARTSFEQAPYSSSASSAYGYPAYQNANPYAPPTMYEEQTPSTSLYEPSNSVAPNPYGQPDNAGPYSAMANSMYEPSQGVINPYEPQPAHHGQEQSFGMDAAAGAFASSMDAYTPQPGMSSPYAPPNFQQQYQPPAGDDGFDDLGFGNNPTPKAQKPEQQQDQSEEKKDEKREEQKKGWFGWGSSSKAESPAPEPKPVVEEPKKEEPKEEPKSAGGGWFGWKKKEAEVKPGKPIKAKLGEESTFYYDAELKKWVNKKAGADAAAPAPLPPPPKAKPAPHAAPPAPGPPVNTPSIGPPPPSAFASHTQSAGVSPAPGAGGMAPPPSSMPPRPATAAPAGPPKPAAAGGDSLDDLLTRPPPRKSATVGRKAARAKYVDVFAEQK</sequence>
<dbReference type="InterPro" id="IPR024298">
    <property type="entry name" value="Sec16_Sec23-bd"/>
</dbReference>
<feature type="compositionally biased region" description="Basic and acidic residues" evidence="11">
    <location>
        <begin position="2022"/>
        <end position="2037"/>
    </location>
</feature>
<keyword evidence="5 10" id="KW-0931">ER-Golgi transport</keyword>
<evidence type="ECO:0000259" key="13">
    <source>
        <dbReference type="Pfam" id="PF12932"/>
    </source>
</evidence>
<comment type="similarity">
    <text evidence="2 10">Belongs to the SEC16 family.</text>
</comment>
<feature type="region of interest" description="Disordered" evidence="11">
    <location>
        <begin position="2084"/>
        <end position="2195"/>
    </location>
</feature>
<comment type="function">
    <text evidence="9 10">Involved in the initiation of assembly of the COPII coat required for the formation of transport vesicles from the endoplasmic reticulum (ER) and the selection of cargo molecules. Also involved in autophagy.</text>
</comment>
<reference evidence="14 15" key="1">
    <citation type="journal article" date="2011" name="J. Gen. Appl. Microbiol.">
        <title>Draft genome sequencing of the enigmatic yeast Saitoella complicata.</title>
        <authorList>
            <person name="Nishida H."/>
            <person name="Hamamoto M."/>
            <person name="Sugiyama J."/>
        </authorList>
    </citation>
    <scope>NUCLEOTIDE SEQUENCE [LARGE SCALE GENOMIC DNA]</scope>
    <source>
        <strain evidence="14 15">NRRL Y-17804</strain>
    </source>
</reference>
<keyword evidence="8 10" id="KW-0472">Membrane</keyword>
<feature type="compositionally biased region" description="Pro residues" evidence="11">
    <location>
        <begin position="706"/>
        <end position="717"/>
    </location>
</feature>
<evidence type="ECO:0000256" key="8">
    <source>
        <dbReference type="ARBA" id="ARBA00023136"/>
    </source>
</evidence>
<keyword evidence="7 10" id="KW-0072">Autophagy</keyword>
<feature type="compositionally biased region" description="Pro residues" evidence="11">
    <location>
        <begin position="2146"/>
        <end position="2167"/>
    </location>
</feature>
<evidence type="ECO:0000256" key="10">
    <source>
        <dbReference type="RuleBase" id="RU364101"/>
    </source>
</evidence>
<dbReference type="GO" id="GO:0016192">
    <property type="term" value="P:vesicle-mediated transport"/>
    <property type="evidence" value="ECO:0007669"/>
    <property type="project" value="UniProtKB-KW"/>
</dbReference>
<keyword evidence="4 10" id="KW-0256">Endoplasmic reticulum</keyword>
<dbReference type="GO" id="GO:0007030">
    <property type="term" value="P:Golgi organization"/>
    <property type="evidence" value="ECO:0007669"/>
    <property type="project" value="TreeGrafter"/>
</dbReference>
<keyword evidence="6 10" id="KW-0653">Protein transport</keyword>